<sequence length="127" mass="14484">MVLKMLFLLSILVLFSYVNAGVRPSQAIGVRGQLLSFTLDDLIARGKTNFDGFFEISGHEHEISRITPKLNVYHDCDDVWPCQRKFSIYIPKDYITSGKYALDFYNIGTIELAGEIDGESRDCFHKK</sequence>
<dbReference type="Gene3D" id="2.60.40.3330">
    <property type="match status" value="1"/>
</dbReference>
<accession>A0A914E647</accession>
<dbReference type="InterPro" id="IPR038479">
    <property type="entry name" value="Transthyretin-like_sf"/>
</dbReference>
<comment type="subcellular location">
    <subcellularLocation>
        <location evidence="1">Secreted</location>
    </subcellularLocation>
</comment>
<dbReference type="AlphaFoldDB" id="A0A914E647"/>
<evidence type="ECO:0000313" key="6">
    <source>
        <dbReference type="Proteomes" id="UP000887540"/>
    </source>
</evidence>
<feature type="chain" id="PRO_5037448261" evidence="5">
    <location>
        <begin position="21"/>
        <end position="127"/>
    </location>
</feature>
<keyword evidence="6" id="KW-1185">Reference proteome</keyword>
<proteinExistence type="inferred from homology"/>
<dbReference type="Proteomes" id="UP000887540">
    <property type="component" value="Unplaced"/>
</dbReference>
<reference evidence="7" key="1">
    <citation type="submission" date="2022-11" db="UniProtKB">
        <authorList>
            <consortium name="WormBaseParasite"/>
        </authorList>
    </citation>
    <scope>IDENTIFICATION</scope>
</reference>
<feature type="signal peptide" evidence="5">
    <location>
        <begin position="1"/>
        <end position="20"/>
    </location>
</feature>
<evidence type="ECO:0000256" key="5">
    <source>
        <dbReference type="SAM" id="SignalP"/>
    </source>
</evidence>
<evidence type="ECO:0000256" key="3">
    <source>
        <dbReference type="ARBA" id="ARBA00022525"/>
    </source>
</evidence>
<dbReference type="GO" id="GO:0009986">
    <property type="term" value="C:cell surface"/>
    <property type="evidence" value="ECO:0007669"/>
    <property type="project" value="InterPro"/>
</dbReference>
<organism evidence="6 7">
    <name type="scientific">Acrobeloides nanus</name>
    <dbReference type="NCBI Taxonomy" id="290746"/>
    <lineage>
        <taxon>Eukaryota</taxon>
        <taxon>Metazoa</taxon>
        <taxon>Ecdysozoa</taxon>
        <taxon>Nematoda</taxon>
        <taxon>Chromadorea</taxon>
        <taxon>Rhabditida</taxon>
        <taxon>Tylenchina</taxon>
        <taxon>Cephalobomorpha</taxon>
        <taxon>Cephaloboidea</taxon>
        <taxon>Cephalobidae</taxon>
        <taxon>Acrobeloides</taxon>
    </lineage>
</organism>
<dbReference type="WBParaSite" id="ACRNAN_scaffold5605.g33161.t1">
    <property type="protein sequence ID" value="ACRNAN_scaffold5605.g33161.t1"/>
    <property type="gene ID" value="ACRNAN_scaffold5605.g33161"/>
</dbReference>
<dbReference type="GO" id="GO:0005576">
    <property type="term" value="C:extracellular region"/>
    <property type="evidence" value="ECO:0007669"/>
    <property type="project" value="UniProtKB-SubCell"/>
</dbReference>
<dbReference type="PANTHER" id="PTHR21700:SF3">
    <property type="entry name" value="TRANSTHYRETIN-LIKE PROTEIN 5"/>
    <property type="match status" value="1"/>
</dbReference>
<comment type="similarity">
    <text evidence="2">Belongs to the nematode transthyretin-like family.</text>
</comment>
<dbReference type="PANTHER" id="PTHR21700">
    <property type="entry name" value="TRANSTHYRETIN-LIKE FAMILY PROTEIN-RELATED"/>
    <property type="match status" value="1"/>
</dbReference>
<evidence type="ECO:0000256" key="4">
    <source>
        <dbReference type="ARBA" id="ARBA00022729"/>
    </source>
</evidence>
<dbReference type="InterPro" id="IPR001534">
    <property type="entry name" value="Transthyretin-like"/>
</dbReference>
<name>A0A914E647_9BILA</name>
<protein>
    <submittedName>
        <fullName evidence="7">Transthyretin-like family protein</fullName>
    </submittedName>
</protein>
<evidence type="ECO:0000256" key="1">
    <source>
        <dbReference type="ARBA" id="ARBA00004613"/>
    </source>
</evidence>
<evidence type="ECO:0000313" key="7">
    <source>
        <dbReference type="WBParaSite" id="ACRNAN_scaffold5605.g33161.t1"/>
    </source>
</evidence>
<evidence type="ECO:0000256" key="2">
    <source>
        <dbReference type="ARBA" id="ARBA00010112"/>
    </source>
</evidence>
<dbReference type="Pfam" id="PF01060">
    <property type="entry name" value="TTR-52"/>
    <property type="match status" value="1"/>
</dbReference>
<keyword evidence="4 5" id="KW-0732">Signal</keyword>
<keyword evidence="3" id="KW-0964">Secreted</keyword>